<name>A0A7W9KKA1_9PSEU</name>
<evidence type="ECO:0000256" key="9">
    <source>
        <dbReference type="SAM" id="Phobius"/>
    </source>
</evidence>
<keyword evidence="5" id="KW-0547">Nucleotide-binding</keyword>
<dbReference type="GO" id="GO:0000155">
    <property type="term" value="F:phosphorelay sensor kinase activity"/>
    <property type="evidence" value="ECO:0007669"/>
    <property type="project" value="InterPro"/>
</dbReference>
<evidence type="ECO:0000256" key="3">
    <source>
        <dbReference type="ARBA" id="ARBA00022553"/>
    </source>
</evidence>
<dbReference type="AlphaFoldDB" id="A0A7W9KKA1"/>
<accession>A0A7W9KKA1</accession>
<feature type="domain" description="Signal transduction histidine kinase subgroup 3 dimerisation and phosphoacceptor" evidence="10">
    <location>
        <begin position="166"/>
        <end position="227"/>
    </location>
</feature>
<dbReference type="RefSeq" id="WP_184865689.1">
    <property type="nucleotide sequence ID" value="NZ_BAAAWY010000011.1"/>
</dbReference>
<comment type="caution">
    <text evidence="11">The sequence shown here is derived from an EMBL/GenBank/DDBJ whole genome shotgun (WGS) entry which is preliminary data.</text>
</comment>
<keyword evidence="7" id="KW-0067">ATP-binding</keyword>
<evidence type="ECO:0000256" key="7">
    <source>
        <dbReference type="ARBA" id="ARBA00022840"/>
    </source>
</evidence>
<keyword evidence="9" id="KW-0812">Transmembrane</keyword>
<dbReference type="EC" id="2.7.13.3" evidence="2"/>
<dbReference type="PANTHER" id="PTHR24421:SF10">
    <property type="entry name" value="NITRATE_NITRITE SENSOR PROTEIN NARQ"/>
    <property type="match status" value="1"/>
</dbReference>
<dbReference type="Pfam" id="PF07730">
    <property type="entry name" value="HisKA_3"/>
    <property type="match status" value="1"/>
</dbReference>
<dbReference type="PANTHER" id="PTHR24421">
    <property type="entry name" value="NITRATE/NITRITE SENSOR PROTEIN NARX-RELATED"/>
    <property type="match status" value="1"/>
</dbReference>
<sequence>MGSRRRLVLGDCGIAVAYVALLLSATGVHAAAPAWLRVLMLLGTVLPAGSRRLWPLPVFAFVLTMTWLSVLLGAMVDPFLAAGFCLYPVAVGEIGPRRIPVLAMVLLGAVGVLVGRGVAGPFWAFSGVGTVLFGALVLGGAWAIGRAVRRSRCYAERLAEQAVMAERLRIARELHDVVAHSLGVIAVKAGVANHLPESAPDALRVIESTSREALAEMRRMLGVLRAEEPLSPAPGLTQLPQLAAVAREMGVETNVDVRGGPLPEGVDLAVYRIVQEALTNVVKHAAPTSCRVLVDVTDTEVRVDVTNQGRHSGLRGMRERVAMFDGALTAGPRPGGGFAVSARLPYD</sequence>
<dbReference type="GO" id="GO:0046983">
    <property type="term" value="F:protein dimerization activity"/>
    <property type="evidence" value="ECO:0007669"/>
    <property type="project" value="InterPro"/>
</dbReference>
<keyword evidence="4" id="KW-0808">Transferase</keyword>
<feature type="transmembrane region" description="Helical" evidence="9">
    <location>
        <begin position="99"/>
        <end position="116"/>
    </location>
</feature>
<comment type="catalytic activity">
    <reaction evidence="1">
        <text>ATP + protein L-histidine = ADP + protein N-phospho-L-histidine.</text>
        <dbReference type="EC" id="2.7.13.3"/>
    </reaction>
</comment>
<keyword evidence="9" id="KW-0472">Membrane</keyword>
<evidence type="ECO:0000256" key="5">
    <source>
        <dbReference type="ARBA" id="ARBA00022741"/>
    </source>
</evidence>
<reference evidence="11 12" key="1">
    <citation type="submission" date="2020-08" db="EMBL/GenBank/DDBJ databases">
        <title>Sequencing the genomes of 1000 actinobacteria strains.</title>
        <authorList>
            <person name="Klenk H.-P."/>
        </authorList>
    </citation>
    <scope>NUCLEOTIDE SEQUENCE [LARGE SCALE GENOMIC DNA]</scope>
    <source>
        <strain evidence="11 12">DSM 43851</strain>
    </source>
</reference>
<dbReference type="InterPro" id="IPR036890">
    <property type="entry name" value="HATPase_C_sf"/>
</dbReference>
<dbReference type="Proteomes" id="UP000585638">
    <property type="component" value="Unassembled WGS sequence"/>
</dbReference>
<gene>
    <name evidence="11" type="ORF">BJ998_005191</name>
</gene>
<keyword evidence="12" id="KW-1185">Reference proteome</keyword>
<dbReference type="SUPFAM" id="SSF55874">
    <property type="entry name" value="ATPase domain of HSP90 chaperone/DNA topoisomerase II/histidine kinase"/>
    <property type="match status" value="1"/>
</dbReference>
<evidence type="ECO:0000256" key="4">
    <source>
        <dbReference type="ARBA" id="ARBA00022679"/>
    </source>
</evidence>
<protein>
    <recommendedName>
        <fullName evidence="2">histidine kinase</fullName>
        <ecNumber evidence="2">2.7.13.3</ecNumber>
    </recommendedName>
</protein>
<dbReference type="InterPro" id="IPR011712">
    <property type="entry name" value="Sig_transdc_His_kin_sub3_dim/P"/>
</dbReference>
<evidence type="ECO:0000313" key="12">
    <source>
        <dbReference type="Proteomes" id="UP000585638"/>
    </source>
</evidence>
<evidence type="ECO:0000256" key="1">
    <source>
        <dbReference type="ARBA" id="ARBA00000085"/>
    </source>
</evidence>
<dbReference type="Gene3D" id="1.20.5.1930">
    <property type="match status" value="1"/>
</dbReference>
<dbReference type="Gene3D" id="3.30.565.10">
    <property type="entry name" value="Histidine kinase-like ATPase, C-terminal domain"/>
    <property type="match status" value="1"/>
</dbReference>
<dbReference type="CDD" id="cd16917">
    <property type="entry name" value="HATPase_UhpB-NarQ-NarX-like"/>
    <property type="match status" value="1"/>
</dbReference>
<keyword evidence="3" id="KW-0597">Phosphoprotein</keyword>
<organism evidence="11 12">
    <name type="scientific">Kutzneria kofuensis</name>
    <dbReference type="NCBI Taxonomy" id="103725"/>
    <lineage>
        <taxon>Bacteria</taxon>
        <taxon>Bacillati</taxon>
        <taxon>Actinomycetota</taxon>
        <taxon>Actinomycetes</taxon>
        <taxon>Pseudonocardiales</taxon>
        <taxon>Pseudonocardiaceae</taxon>
        <taxon>Kutzneria</taxon>
    </lineage>
</organism>
<evidence type="ECO:0000256" key="2">
    <source>
        <dbReference type="ARBA" id="ARBA00012438"/>
    </source>
</evidence>
<dbReference type="InterPro" id="IPR050482">
    <property type="entry name" value="Sensor_HK_TwoCompSys"/>
</dbReference>
<dbReference type="GO" id="GO:0016020">
    <property type="term" value="C:membrane"/>
    <property type="evidence" value="ECO:0007669"/>
    <property type="project" value="InterPro"/>
</dbReference>
<feature type="transmembrane region" description="Helical" evidence="9">
    <location>
        <begin position="122"/>
        <end position="144"/>
    </location>
</feature>
<keyword evidence="9" id="KW-1133">Transmembrane helix</keyword>
<evidence type="ECO:0000259" key="10">
    <source>
        <dbReference type="Pfam" id="PF07730"/>
    </source>
</evidence>
<feature type="transmembrane region" description="Helical" evidence="9">
    <location>
        <begin position="54"/>
        <end position="87"/>
    </location>
</feature>
<proteinExistence type="predicted"/>
<keyword evidence="6 11" id="KW-0418">Kinase</keyword>
<dbReference type="EMBL" id="JACHIR010000001">
    <property type="protein sequence ID" value="MBB5893995.1"/>
    <property type="molecule type" value="Genomic_DNA"/>
</dbReference>
<evidence type="ECO:0000256" key="6">
    <source>
        <dbReference type="ARBA" id="ARBA00022777"/>
    </source>
</evidence>
<keyword evidence="8" id="KW-0902">Two-component regulatory system</keyword>
<dbReference type="GO" id="GO:0005524">
    <property type="term" value="F:ATP binding"/>
    <property type="evidence" value="ECO:0007669"/>
    <property type="project" value="UniProtKB-KW"/>
</dbReference>
<evidence type="ECO:0000313" key="11">
    <source>
        <dbReference type="EMBL" id="MBB5893995.1"/>
    </source>
</evidence>
<evidence type="ECO:0000256" key="8">
    <source>
        <dbReference type="ARBA" id="ARBA00023012"/>
    </source>
</evidence>